<dbReference type="PRINTS" id="PR00452">
    <property type="entry name" value="SH3DOMAIN"/>
</dbReference>
<dbReference type="CDD" id="cd11781">
    <property type="entry name" value="SH3_Sorbs_1"/>
    <property type="match status" value="1"/>
</dbReference>
<gene>
    <name evidence="5" type="primary">SORB-1_2</name>
    <name evidence="5" type="ORF">KIN20_006660</name>
</gene>
<dbReference type="InterPro" id="IPR050384">
    <property type="entry name" value="Endophilin_SH3RF"/>
</dbReference>
<organism evidence="5 6">
    <name type="scientific">Parelaphostrongylus tenuis</name>
    <name type="common">Meningeal worm</name>
    <dbReference type="NCBI Taxonomy" id="148309"/>
    <lineage>
        <taxon>Eukaryota</taxon>
        <taxon>Metazoa</taxon>
        <taxon>Ecdysozoa</taxon>
        <taxon>Nematoda</taxon>
        <taxon>Chromadorea</taxon>
        <taxon>Rhabditida</taxon>
        <taxon>Rhabditina</taxon>
        <taxon>Rhabditomorpha</taxon>
        <taxon>Strongyloidea</taxon>
        <taxon>Metastrongylidae</taxon>
        <taxon>Parelaphostrongylus</taxon>
    </lineage>
</organism>
<dbReference type="AlphaFoldDB" id="A0AAD5QII4"/>
<accession>A0AAD5QII4</accession>
<feature type="region of interest" description="Disordered" evidence="3">
    <location>
        <begin position="425"/>
        <end position="474"/>
    </location>
</feature>
<dbReference type="PROSITE" id="PS50002">
    <property type="entry name" value="SH3"/>
    <property type="match status" value="3"/>
</dbReference>
<dbReference type="InterPro" id="IPR001452">
    <property type="entry name" value="SH3_domain"/>
</dbReference>
<reference evidence="5" key="1">
    <citation type="submission" date="2021-06" db="EMBL/GenBank/DDBJ databases">
        <title>Parelaphostrongylus tenuis whole genome reference sequence.</title>
        <authorList>
            <person name="Garwood T.J."/>
            <person name="Larsen P.A."/>
            <person name="Fountain-Jones N.M."/>
            <person name="Garbe J.R."/>
            <person name="Macchietto M.G."/>
            <person name="Kania S.A."/>
            <person name="Gerhold R.W."/>
            <person name="Richards J.E."/>
            <person name="Wolf T.M."/>
        </authorList>
    </citation>
    <scope>NUCLEOTIDE SEQUENCE</scope>
    <source>
        <strain evidence="5">MNPRO001-30</strain>
        <tissue evidence="5">Meninges</tissue>
    </source>
</reference>
<name>A0AAD5QII4_PARTN</name>
<keyword evidence="1 2" id="KW-0728">SH3 domain</keyword>
<dbReference type="PANTHER" id="PTHR14167:SF116">
    <property type="entry name" value="CAP, ISOFORM AC"/>
    <property type="match status" value="1"/>
</dbReference>
<dbReference type="PANTHER" id="PTHR14167">
    <property type="entry name" value="SH3 DOMAIN-CONTAINING"/>
    <property type="match status" value="1"/>
</dbReference>
<feature type="compositionally biased region" description="Low complexity" evidence="3">
    <location>
        <begin position="457"/>
        <end position="471"/>
    </location>
</feature>
<evidence type="ECO:0000259" key="4">
    <source>
        <dbReference type="PROSITE" id="PS50002"/>
    </source>
</evidence>
<dbReference type="Gene3D" id="2.30.30.40">
    <property type="entry name" value="SH3 Domains"/>
    <property type="match status" value="3"/>
</dbReference>
<evidence type="ECO:0000256" key="3">
    <source>
        <dbReference type="SAM" id="MobiDB-lite"/>
    </source>
</evidence>
<comment type="caution">
    <text evidence="5">The sequence shown here is derived from an EMBL/GenBank/DDBJ whole genome shotgun (WGS) entry which is preliminary data.</text>
</comment>
<feature type="domain" description="SH3" evidence="4">
    <location>
        <begin position="362"/>
        <end position="422"/>
    </location>
</feature>
<evidence type="ECO:0000256" key="1">
    <source>
        <dbReference type="ARBA" id="ARBA00022443"/>
    </source>
</evidence>
<feature type="domain" description="SH3" evidence="4">
    <location>
        <begin position="300"/>
        <end position="359"/>
    </location>
</feature>
<evidence type="ECO:0000313" key="6">
    <source>
        <dbReference type="Proteomes" id="UP001196413"/>
    </source>
</evidence>
<keyword evidence="6" id="KW-1185">Reference proteome</keyword>
<evidence type="ECO:0000313" key="5">
    <source>
        <dbReference type="EMBL" id="KAJ1350784.1"/>
    </source>
</evidence>
<dbReference type="PRINTS" id="PR00499">
    <property type="entry name" value="P67PHOX"/>
</dbReference>
<evidence type="ECO:0000256" key="2">
    <source>
        <dbReference type="PROSITE-ProRule" id="PRU00192"/>
    </source>
</evidence>
<dbReference type="SUPFAM" id="SSF50044">
    <property type="entry name" value="SH3-domain"/>
    <property type="match status" value="3"/>
</dbReference>
<proteinExistence type="predicted"/>
<dbReference type="SMART" id="SM00326">
    <property type="entry name" value="SH3"/>
    <property type="match status" value="3"/>
</dbReference>
<feature type="compositionally biased region" description="Basic and acidic residues" evidence="3">
    <location>
        <begin position="436"/>
        <end position="451"/>
    </location>
</feature>
<dbReference type="Pfam" id="PF14604">
    <property type="entry name" value="SH3_9"/>
    <property type="match status" value="3"/>
</dbReference>
<dbReference type="InterPro" id="IPR036028">
    <property type="entry name" value="SH3-like_dom_sf"/>
</dbReference>
<protein>
    <submittedName>
        <fullName evidence="5">Sorbin and SH3 domain-containing protein 1</fullName>
    </submittedName>
</protein>
<feature type="domain" description="SH3" evidence="4">
    <location>
        <begin position="516"/>
        <end position="575"/>
    </location>
</feature>
<feature type="region of interest" description="Disordered" evidence="3">
    <location>
        <begin position="36"/>
        <end position="74"/>
    </location>
</feature>
<dbReference type="Proteomes" id="UP001196413">
    <property type="component" value="Unassembled WGS sequence"/>
</dbReference>
<dbReference type="EMBL" id="JAHQIW010000943">
    <property type="protein sequence ID" value="KAJ1350784.1"/>
    <property type="molecule type" value="Genomic_DNA"/>
</dbReference>
<sequence>MSLLSEDLTKSLRDALASLGKSHQLDLPIALSVNNDSGYEGSTQPSSDNTATRDSTLSESKFEQPSVSTGSSFQLGQEHLDHPTESAFPDAQSTFDVQNFERKRGKEDHLVGAANEEDPAPSLREGILDRFVADPSNECSDMSTWYRNMFKKMHKIESPAESSILRHRLRESSPLLTTSRPMTPLSFTAHTPTRYECELTPRRAKSVGRIVESSRFGCLGEGESSSTTTAEEIAELKRISKEELLYRQKAERLAEELQDQRNRRHGYIPSTSPSFLSNKDRFGGLLDEYSRPSSTSLHPTSVRTATAIFKFDAKSPRELSLSRGDIIRVRREVDMNWLEGERNGQCGLFPRSYVQMDDEFDRSRSKAKVIYPFTPRRDTELRLKMGEVVTIRREIDENWYEGTNHLGEIGIFPRNYVSAIHEKSESNSDILTNSPDRPKTPKVSERDEHFAGPHRYTATSAQETSTSSQSTNYDKNRVTKDTINEMRTNGLSGTELTVQGSAKKEAYMCTADKIPKGSQTYRALYKFTPTKSDEVALEVNDIIFVVEKCDDGWYIGTVLRTGQFGTFPGNYVERH</sequence>